<reference evidence="1 2" key="1">
    <citation type="submission" date="2020-04" db="EMBL/GenBank/DDBJ databases">
        <title>Genome sequencing of novel species.</title>
        <authorList>
            <person name="Heo J."/>
            <person name="Kim S.-J."/>
            <person name="Kim J.-S."/>
            <person name="Hong S.-B."/>
            <person name="Kwon S.-W."/>
        </authorList>
    </citation>
    <scope>NUCLEOTIDE SEQUENCE [LARGE SCALE GENOMIC DNA]</scope>
    <source>
        <strain evidence="1 2">F39-2</strain>
    </source>
</reference>
<evidence type="ECO:0000313" key="2">
    <source>
        <dbReference type="Proteomes" id="UP000503278"/>
    </source>
</evidence>
<dbReference type="KEGG" id="mrob:HH214_04620"/>
<evidence type="ECO:0000313" key="1">
    <source>
        <dbReference type="EMBL" id="QJD95212.1"/>
    </source>
</evidence>
<dbReference type="EMBL" id="CP051682">
    <property type="protein sequence ID" value="QJD95212.1"/>
    <property type="molecule type" value="Genomic_DNA"/>
</dbReference>
<gene>
    <name evidence="1" type="ORF">HH214_04620</name>
</gene>
<sequence length="158" mass="18185">MLKSAFTSIRSVGIILFLITGGISSYAFQCYTDKQQCLTWSNGCLDQAYDYSTEAQLKKWDISITNDCFLRFRKTYNNGKQEYYSFKLNRFSDLDYWGTAHSGLLRIKTQANDIIVQTYNDPKGNIDSMTTVLSIPAKNMEPERLDSLRQALLQLKML</sequence>
<keyword evidence="2" id="KW-1185">Reference proteome</keyword>
<dbReference type="AlphaFoldDB" id="A0A7L5DVV0"/>
<dbReference type="Proteomes" id="UP000503278">
    <property type="component" value="Chromosome"/>
</dbReference>
<proteinExistence type="predicted"/>
<name>A0A7L5DVV0_9SPHI</name>
<protein>
    <submittedName>
        <fullName evidence="1">Uncharacterized protein</fullName>
    </submittedName>
</protein>
<dbReference type="RefSeq" id="WP_169606229.1">
    <property type="nucleotide sequence ID" value="NZ_CP051682.1"/>
</dbReference>
<accession>A0A7L5DVV0</accession>
<organism evidence="1 2">
    <name type="scientific">Mucilaginibacter robiniae</name>
    <dbReference type="NCBI Taxonomy" id="2728022"/>
    <lineage>
        <taxon>Bacteria</taxon>
        <taxon>Pseudomonadati</taxon>
        <taxon>Bacteroidota</taxon>
        <taxon>Sphingobacteriia</taxon>
        <taxon>Sphingobacteriales</taxon>
        <taxon>Sphingobacteriaceae</taxon>
        <taxon>Mucilaginibacter</taxon>
    </lineage>
</organism>